<evidence type="ECO:0008006" key="3">
    <source>
        <dbReference type="Google" id="ProtNLM"/>
    </source>
</evidence>
<keyword evidence="2" id="KW-1185">Reference proteome</keyword>
<proteinExistence type="predicted"/>
<dbReference type="Proteomes" id="UP001203284">
    <property type="component" value="Unassembled WGS sequence"/>
</dbReference>
<organism evidence="1 2">
    <name type="scientific">Ancylobacter crimeensis</name>
    <dbReference type="NCBI Taxonomy" id="2579147"/>
    <lineage>
        <taxon>Bacteria</taxon>
        <taxon>Pseudomonadati</taxon>
        <taxon>Pseudomonadota</taxon>
        <taxon>Alphaproteobacteria</taxon>
        <taxon>Hyphomicrobiales</taxon>
        <taxon>Xanthobacteraceae</taxon>
        <taxon>Ancylobacter</taxon>
    </lineage>
</organism>
<protein>
    <recommendedName>
        <fullName evidence="3">Glycosyltransferase family 2 protein</fullName>
    </recommendedName>
</protein>
<accession>A0ABT0D7Y2</accession>
<gene>
    <name evidence="1" type="ORF">MWN34_03980</name>
</gene>
<evidence type="ECO:0000313" key="2">
    <source>
        <dbReference type="Proteomes" id="UP001203284"/>
    </source>
</evidence>
<dbReference type="InterPro" id="IPR029044">
    <property type="entry name" value="Nucleotide-diphossugar_trans"/>
</dbReference>
<dbReference type="RefSeq" id="WP_247026781.1">
    <property type="nucleotide sequence ID" value="NZ_JALKCH010000002.1"/>
</dbReference>
<dbReference type="EMBL" id="JALKCH010000002">
    <property type="protein sequence ID" value="MCK0196066.1"/>
    <property type="molecule type" value="Genomic_DNA"/>
</dbReference>
<dbReference type="Gene3D" id="3.90.550.10">
    <property type="entry name" value="Spore Coat Polysaccharide Biosynthesis Protein SpsA, Chain A"/>
    <property type="match status" value="1"/>
</dbReference>
<comment type="caution">
    <text evidence="1">The sequence shown here is derived from an EMBL/GenBank/DDBJ whole genome shotgun (WGS) entry which is preliminary data.</text>
</comment>
<reference evidence="1 2" key="1">
    <citation type="submission" date="2022-04" db="EMBL/GenBank/DDBJ databases">
        <authorList>
            <person name="Grouzdev D.S."/>
            <person name="Pantiukh K.S."/>
            <person name="Krutkina M.S."/>
        </authorList>
    </citation>
    <scope>NUCLEOTIDE SEQUENCE [LARGE SCALE GENOMIC DNA]</scope>
    <source>
        <strain evidence="1 2">6x-1</strain>
    </source>
</reference>
<sequence>MSKVPIDMATADAGERDGDGLRVFVPFVNEEMATRFFTRNERWHGYQVELIDNRVRKAGLSTLYNEIIRRHLDEDAWLFFVHEDFEVQGPVFKTAGLRREAIYGTFGVKMQGHLPIGHGEHCCSRKDGTGGIQVGLPISAPVWVDTLDCQSILLHTSVLRNHPGLRFDEELTFDLYAEALSMSAQESCGLPVFVLPLAFQHYSHGKVTERYWRGLRHLARRFPDMALPGACSFLGGRAAELEAHFTYDIIANPASERSA</sequence>
<name>A0ABT0D7Y2_9HYPH</name>
<evidence type="ECO:0000313" key="1">
    <source>
        <dbReference type="EMBL" id="MCK0196066.1"/>
    </source>
</evidence>